<evidence type="ECO:0000313" key="10">
    <source>
        <dbReference type="EMBL" id="CAF1581919.1"/>
    </source>
</evidence>
<keyword evidence="3 7" id="KW-0479">Metal-binding</keyword>
<dbReference type="GO" id="GO:0020037">
    <property type="term" value="F:heme binding"/>
    <property type="evidence" value="ECO:0007669"/>
    <property type="project" value="InterPro"/>
</dbReference>
<gene>
    <name evidence="9" type="ORF">EDS130_LOCUS23678</name>
    <name evidence="10" type="ORF">XAT740_LOCUS45601</name>
</gene>
<evidence type="ECO:0008006" key="13">
    <source>
        <dbReference type="Google" id="ProtNLM"/>
    </source>
</evidence>
<dbReference type="PRINTS" id="PR00463">
    <property type="entry name" value="EP450I"/>
</dbReference>
<evidence type="ECO:0000256" key="3">
    <source>
        <dbReference type="ARBA" id="ARBA00022723"/>
    </source>
</evidence>
<dbReference type="EMBL" id="CAJNOJ010000130">
    <property type="protein sequence ID" value="CAF1170840.1"/>
    <property type="molecule type" value="Genomic_DNA"/>
</dbReference>
<dbReference type="InterPro" id="IPR002401">
    <property type="entry name" value="Cyt_P450_E_grp-I"/>
</dbReference>
<dbReference type="SUPFAM" id="SSF48264">
    <property type="entry name" value="Cytochrome P450"/>
    <property type="match status" value="1"/>
</dbReference>
<dbReference type="GO" id="GO:0016705">
    <property type="term" value="F:oxidoreductase activity, acting on paired donors, with incorporation or reduction of molecular oxygen"/>
    <property type="evidence" value="ECO:0007669"/>
    <property type="project" value="InterPro"/>
</dbReference>
<dbReference type="EMBL" id="CAJNOR010005982">
    <property type="protein sequence ID" value="CAF1581919.1"/>
    <property type="molecule type" value="Genomic_DNA"/>
</dbReference>
<dbReference type="InterPro" id="IPR001128">
    <property type="entry name" value="Cyt_P450"/>
</dbReference>
<proteinExistence type="inferred from homology"/>
<name>A0A814U336_ADIRI</name>
<keyword evidence="2 7" id="KW-0349">Heme</keyword>
<feature type="binding site" description="axial binding residue" evidence="7">
    <location>
        <position position="461"/>
    </location>
    <ligand>
        <name>heme</name>
        <dbReference type="ChEBI" id="CHEBI:30413"/>
    </ligand>
    <ligandPart>
        <name>Fe</name>
        <dbReference type="ChEBI" id="CHEBI:18248"/>
    </ligandPart>
</feature>
<keyword evidence="8" id="KW-1133">Transmembrane helix</keyword>
<keyword evidence="8" id="KW-0472">Membrane</keyword>
<dbReference type="InterPro" id="IPR036396">
    <property type="entry name" value="Cyt_P450_sf"/>
</dbReference>
<dbReference type="PANTHER" id="PTHR24291:SF50">
    <property type="entry name" value="BIFUNCTIONAL ALBAFLAVENONE MONOOXYGENASE_TERPENE SYNTHASE"/>
    <property type="match status" value="1"/>
</dbReference>
<dbReference type="InterPro" id="IPR050196">
    <property type="entry name" value="Cytochrome_P450_Monoox"/>
</dbReference>
<evidence type="ECO:0000256" key="8">
    <source>
        <dbReference type="SAM" id="Phobius"/>
    </source>
</evidence>
<dbReference type="Proteomes" id="UP000663852">
    <property type="component" value="Unassembled WGS sequence"/>
</dbReference>
<dbReference type="OrthoDB" id="1470350at2759"/>
<evidence type="ECO:0000256" key="7">
    <source>
        <dbReference type="PIRSR" id="PIRSR602401-1"/>
    </source>
</evidence>
<evidence type="ECO:0000256" key="4">
    <source>
        <dbReference type="ARBA" id="ARBA00023002"/>
    </source>
</evidence>
<keyword evidence="4" id="KW-0560">Oxidoreductase</keyword>
<comment type="similarity">
    <text evidence="1">Belongs to the cytochrome P450 family.</text>
</comment>
<keyword evidence="8" id="KW-0812">Transmembrane</keyword>
<evidence type="ECO:0000256" key="2">
    <source>
        <dbReference type="ARBA" id="ARBA00022617"/>
    </source>
</evidence>
<dbReference type="Gene3D" id="1.10.630.10">
    <property type="entry name" value="Cytochrome P450"/>
    <property type="match status" value="1"/>
</dbReference>
<evidence type="ECO:0000313" key="11">
    <source>
        <dbReference type="Proteomes" id="UP000663828"/>
    </source>
</evidence>
<dbReference type="PRINTS" id="PR00385">
    <property type="entry name" value="P450"/>
</dbReference>
<reference evidence="9" key="1">
    <citation type="submission" date="2021-02" db="EMBL/GenBank/DDBJ databases">
        <authorList>
            <person name="Nowell W R."/>
        </authorList>
    </citation>
    <scope>NUCLEOTIDE SEQUENCE</scope>
</reference>
<accession>A0A814U336</accession>
<protein>
    <recommendedName>
        <fullName evidence="13">Cytochrome P450</fullName>
    </recommendedName>
</protein>
<evidence type="ECO:0000256" key="5">
    <source>
        <dbReference type="ARBA" id="ARBA00023004"/>
    </source>
</evidence>
<sequence length="513" mass="58127">MVLQILLYIFVPVVTFFILIVYTKLIRPPKRLYDIFRAQGITGEPFVPIIGQLPEIRRYRQADATMTYQENLVRKHGNVFLLCFGPAIRLIVTEPDLLADVYSRTNAQNYIKPPLFNAVFIPIIGKENLLVAEGQEHERARRMINPAFYHTNLKAMVSIITEQTGKAIIDILTASKTNTNEPKPIDLQVQLNILTLTIISSSAFGSGFETIISAKDTIIQTFGKVLDAIVYRSLRMVNQTPILANLPFWKKDIVDNGARMIAELVDQIISDRRQGRSTSMSNGPDLLDLLLSAVDDQGQPFTDQQIKQQALTFVLAGSETTGNLMSWVFYILMTHPDVLAACQEEVERVLPNGVDPDNECLSDLVICEAILNETLRLYPPAPLVARYCIREHTIGTEHPLRIPVGTTILINNYILHRRSDLWKDPMKFDYTRWLRDPKTGLKPKLVHPYAFLPFASGTRNCIGQNFALLEAKIMLAMFVQRCNFELVPGQKIVPDFKITMRPKYGLLTKVSKR</sequence>
<evidence type="ECO:0000256" key="6">
    <source>
        <dbReference type="ARBA" id="ARBA00023033"/>
    </source>
</evidence>
<dbReference type="PANTHER" id="PTHR24291">
    <property type="entry name" value="CYTOCHROME P450 FAMILY 4"/>
    <property type="match status" value="1"/>
</dbReference>
<dbReference type="GO" id="GO:0004497">
    <property type="term" value="F:monooxygenase activity"/>
    <property type="evidence" value="ECO:0007669"/>
    <property type="project" value="UniProtKB-KW"/>
</dbReference>
<feature type="transmembrane region" description="Helical" evidence="8">
    <location>
        <begin position="6"/>
        <end position="23"/>
    </location>
</feature>
<keyword evidence="5 7" id="KW-0408">Iron</keyword>
<organism evidence="9 12">
    <name type="scientific">Adineta ricciae</name>
    <name type="common">Rotifer</name>
    <dbReference type="NCBI Taxonomy" id="249248"/>
    <lineage>
        <taxon>Eukaryota</taxon>
        <taxon>Metazoa</taxon>
        <taxon>Spiralia</taxon>
        <taxon>Gnathifera</taxon>
        <taxon>Rotifera</taxon>
        <taxon>Eurotatoria</taxon>
        <taxon>Bdelloidea</taxon>
        <taxon>Adinetida</taxon>
        <taxon>Adinetidae</taxon>
        <taxon>Adineta</taxon>
    </lineage>
</organism>
<keyword evidence="6" id="KW-0503">Monooxygenase</keyword>
<dbReference type="Proteomes" id="UP000663828">
    <property type="component" value="Unassembled WGS sequence"/>
</dbReference>
<evidence type="ECO:0000256" key="1">
    <source>
        <dbReference type="ARBA" id="ARBA00010617"/>
    </source>
</evidence>
<keyword evidence="11" id="KW-1185">Reference proteome</keyword>
<dbReference type="Pfam" id="PF00067">
    <property type="entry name" value="p450"/>
    <property type="match status" value="1"/>
</dbReference>
<comment type="caution">
    <text evidence="9">The sequence shown here is derived from an EMBL/GenBank/DDBJ whole genome shotgun (WGS) entry which is preliminary data.</text>
</comment>
<comment type="cofactor">
    <cofactor evidence="7">
        <name>heme</name>
        <dbReference type="ChEBI" id="CHEBI:30413"/>
    </cofactor>
</comment>
<evidence type="ECO:0000313" key="9">
    <source>
        <dbReference type="EMBL" id="CAF1170840.1"/>
    </source>
</evidence>
<dbReference type="AlphaFoldDB" id="A0A814U336"/>
<evidence type="ECO:0000313" key="12">
    <source>
        <dbReference type="Proteomes" id="UP000663852"/>
    </source>
</evidence>
<dbReference type="GO" id="GO:0005506">
    <property type="term" value="F:iron ion binding"/>
    <property type="evidence" value="ECO:0007669"/>
    <property type="project" value="InterPro"/>
</dbReference>